<feature type="domain" description="Immunoglobulin" evidence="3">
    <location>
        <begin position="27"/>
        <end position="134"/>
    </location>
</feature>
<evidence type="ECO:0000313" key="5">
    <source>
        <dbReference type="RefSeq" id="XP_013407776.1"/>
    </source>
</evidence>
<evidence type="ECO:0000256" key="2">
    <source>
        <dbReference type="SAM" id="SignalP"/>
    </source>
</evidence>
<reference evidence="5" key="1">
    <citation type="submission" date="2025-08" db="UniProtKB">
        <authorList>
            <consortium name="RefSeq"/>
        </authorList>
    </citation>
    <scope>IDENTIFICATION</scope>
    <source>
        <tissue evidence="5">Gonads</tissue>
    </source>
</reference>
<dbReference type="KEGG" id="lak:106171838"/>
<feature type="signal peptide" evidence="2">
    <location>
        <begin position="1"/>
        <end position="19"/>
    </location>
</feature>
<dbReference type="GeneID" id="106171838"/>
<dbReference type="SUPFAM" id="SSF48726">
    <property type="entry name" value="Immunoglobulin"/>
    <property type="match status" value="1"/>
</dbReference>
<dbReference type="Gene3D" id="2.60.40.10">
    <property type="entry name" value="Immunoglobulins"/>
    <property type="match status" value="1"/>
</dbReference>
<keyword evidence="1" id="KW-0812">Transmembrane</keyword>
<evidence type="ECO:0000313" key="4">
    <source>
        <dbReference type="Proteomes" id="UP000085678"/>
    </source>
</evidence>
<keyword evidence="1" id="KW-0472">Membrane</keyword>
<dbReference type="Proteomes" id="UP000085678">
    <property type="component" value="Unplaced"/>
</dbReference>
<feature type="transmembrane region" description="Helical" evidence="1">
    <location>
        <begin position="145"/>
        <end position="166"/>
    </location>
</feature>
<dbReference type="Pfam" id="PF07686">
    <property type="entry name" value="V-set"/>
    <property type="match status" value="1"/>
</dbReference>
<keyword evidence="4" id="KW-1185">Reference proteome</keyword>
<gene>
    <name evidence="5" type="primary">LOC106171838</name>
</gene>
<organism evidence="4 5">
    <name type="scientific">Lingula anatina</name>
    <name type="common">Brachiopod</name>
    <name type="synonym">Lingula unguis</name>
    <dbReference type="NCBI Taxonomy" id="7574"/>
    <lineage>
        <taxon>Eukaryota</taxon>
        <taxon>Metazoa</taxon>
        <taxon>Spiralia</taxon>
        <taxon>Lophotrochozoa</taxon>
        <taxon>Brachiopoda</taxon>
        <taxon>Linguliformea</taxon>
        <taxon>Lingulata</taxon>
        <taxon>Lingulida</taxon>
        <taxon>Linguloidea</taxon>
        <taxon>Lingulidae</taxon>
        <taxon>Lingula</taxon>
    </lineage>
</organism>
<dbReference type="InParanoid" id="A0A1S3JC64"/>
<accession>A0A1S3JC64</accession>
<proteinExistence type="predicted"/>
<keyword evidence="2" id="KW-0732">Signal</keyword>
<evidence type="ECO:0000259" key="3">
    <source>
        <dbReference type="SMART" id="SM00409"/>
    </source>
</evidence>
<dbReference type="RefSeq" id="XP_013407776.1">
    <property type="nucleotide sequence ID" value="XM_013552322.1"/>
</dbReference>
<dbReference type="InterPro" id="IPR036179">
    <property type="entry name" value="Ig-like_dom_sf"/>
</dbReference>
<feature type="chain" id="PRO_5010366849" evidence="2">
    <location>
        <begin position="20"/>
        <end position="182"/>
    </location>
</feature>
<dbReference type="InterPro" id="IPR013783">
    <property type="entry name" value="Ig-like_fold"/>
</dbReference>
<keyword evidence="1" id="KW-1133">Transmembrane helix</keyword>
<evidence type="ECO:0000256" key="1">
    <source>
        <dbReference type="SAM" id="Phobius"/>
    </source>
</evidence>
<protein>
    <submittedName>
        <fullName evidence="5">Uncharacterized protein LOC106171838</fullName>
    </submittedName>
</protein>
<dbReference type="InterPro" id="IPR003599">
    <property type="entry name" value="Ig_sub"/>
</dbReference>
<dbReference type="InterPro" id="IPR013106">
    <property type="entry name" value="Ig_V-set"/>
</dbReference>
<dbReference type="SMART" id="SM00409">
    <property type="entry name" value="IG"/>
    <property type="match status" value="1"/>
</dbReference>
<sequence length="182" mass="19951">MQIWLILILGSSLILLVGAGTLKRADVQIITAHSGDNVTFNVSLPVKPHPKLPVDFCKDSECLIQYVLSSDKPVEWLTNNTNGLENRMGLVIPKNGNVNIRIRNIRPEDSGTYTFRVTPPDEFPVNISLELKVLNGSFLPPNRNWIGILGPVAVVIVIAVALLVSYPWRCLGKASPTSSDNV</sequence>
<dbReference type="AlphaFoldDB" id="A0A1S3JC64"/>
<name>A0A1S3JC64_LINAN</name>